<dbReference type="PANTHER" id="PTHR31683">
    <property type="entry name" value="PECTATE LYASE 18-RELATED"/>
    <property type="match status" value="1"/>
</dbReference>
<dbReference type="EMBL" id="RXGB01020866">
    <property type="protein sequence ID" value="TMW81891.1"/>
    <property type="molecule type" value="Genomic_DNA"/>
</dbReference>
<evidence type="ECO:0000256" key="6">
    <source>
        <dbReference type="ARBA" id="ARBA00022837"/>
    </source>
</evidence>
<dbReference type="Gene3D" id="2.160.20.10">
    <property type="entry name" value="Single-stranded right-handed beta-helix, Pectin lyase-like"/>
    <property type="match status" value="1"/>
</dbReference>
<dbReference type="Pfam" id="PF00544">
    <property type="entry name" value="Pectate_lyase_4"/>
    <property type="match status" value="1"/>
</dbReference>
<dbReference type="InterPro" id="IPR011050">
    <property type="entry name" value="Pectin_lyase_fold/virulence"/>
</dbReference>
<comment type="caution">
    <text evidence="10">The sequence shown here is derived from an EMBL/GenBank/DDBJ whole genome shotgun (WGS) entry which is preliminary data.</text>
</comment>
<dbReference type="PANTHER" id="PTHR31683:SF145">
    <property type="entry name" value="PECTATE LYASE"/>
    <property type="match status" value="1"/>
</dbReference>
<name>A0A6N2ALA1_SOLCI</name>
<evidence type="ECO:0000259" key="9">
    <source>
        <dbReference type="SMART" id="SM00656"/>
    </source>
</evidence>
<keyword evidence="5 8" id="KW-0732">Signal</keyword>
<organism evidence="10">
    <name type="scientific">Solanum chilense</name>
    <name type="common">Tomato</name>
    <name type="synonym">Lycopersicon chilense</name>
    <dbReference type="NCBI Taxonomy" id="4083"/>
    <lineage>
        <taxon>Eukaryota</taxon>
        <taxon>Viridiplantae</taxon>
        <taxon>Streptophyta</taxon>
        <taxon>Embryophyta</taxon>
        <taxon>Tracheophyta</taxon>
        <taxon>Spermatophyta</taxon>
        <taxon>Magnoliopsida</taxon>
        <taxon>eudicotyledons</taxon>
        <taxon>Gunneridae</taxon>
        <taxon>Pentapetalae</taxon>
        <taxon>asterids</taxon>
        <taxon>lamiids</taxon>
        <taxon>Solanales</taxon>
        <taxon>Solanaceae</taxon>
        <taxon>Solanoideae</taxon>
        <taxon>Solaneae</taxon>
        <taxon>Solanum</taxon>
        <taxon>Solanum subgen. Lycopersicon</taxon>
    </lineage>
</organism>
<evidence type="ECO:0000313" key="10">
    <source>
        <dbReference type="EMBL" id="TMW81891.1"/>
    </source>
</evidence>
<evidence type="ECO:0000256" key="8">
    <source>
        <dbReference type="RuleBase" id="RU361123"/>
    </source>
</evidence>
<reference evidence="10" key="1">
    <citation type="submission" date="2019-05" db="EMBL/GenBank/DDBJ databases">
        <title>The de novo reference genome and transcriptome assemblies of the wild tomato species Solanum chilense.</title>
        <authorList>
            <person name="Stam R."/>
            <person name="Nosenko T."/>
            <person name="Hoerger A.C."/>
            <person name="Stephan W."/>
            <person name="Seidel M.A."/>
            <person name="Kuhn J.M.M."/>
            <person name="Haberer G."/>
            <person name="Tellier A."/>
        </authorList>
    </citation>
    <scope>NUCLEOTIDE SEQUENCE</scope>
    <source>
        <tissue evidence="10">Mature leaves</tissue>
    </source>
</reference>
<evidence type="ECO:0000256" key="4">
    <source>
        <dbReference type="ARBA" id="ARBA00022723"/>
    </source>
</evidence>
<keyword evidence="6 8" id="KW-0106">Calcium</keyword>
<evidence type="ECO:0000256" key="5">
    <source>
        <dbReference type="ARBA" id="ARBA00022729"/>
    </source>
</evidence>
<accession>A0A6N2ALA1</accession>
<dbReference type="InterPro" id="IPR002022">
    <property type="entry name" value="Pec_lyase"/>
</dbReference>
<keyword evidence="7 8" id="KW-0456">Lyase</keyword>
<dbReference type="EC" id="4.2.2.2" evidence="3 8"/>
<comment type="pathway">
    <text evidence="2 8">Glycan metabolism; pectin degradation; 2-dehydro-3-deoxy-D-gluconate from pectin: step 2/5.</text>
</comment>
<dbReference type="AlphaFoldDB" id="A0A6N2ALA1"/>
<dbReference type="PRINTS" id="PR00807">
    <property type="entry name" value="AMBALLERGEN"/>
</dbReference>
<dbReference type="SMART" id="SM00656">
    <property type="entry name" value="Amb_all"/>
    <property type="match status" value="1"/>
</dbReference>
<comment type="catalytic activity">
    <reaction evidence="1 8">
        <text>Eliminative cleavage of (1-&gt;4)-alpha-D-galacturonan to give oligosaccharides with 4-deoxy-alpha-D-galact-4-enuronosyl groups at their non-reducing ends.</text>
        <dbReference type="EC" id="4.2.2.2"/>
    </reaction>
</comment>
<dbReference type="InterPro" id="IPR018082">
    <property type="entry name" value="AmbAllergen"/>
</dbReference>
<feature type="domain" description="Pectate lyase" evidence="9">
    <location>
        <begin position="122"/>
        <end position="319"/>
    </location>
</feature>
<proteinExistence type="inferred from homology"/>
<dbReference type="GO" id="GO:0045490">
    <property type="term" value="P:pectin catabolic process"/>
    <property type="evidence" value="ECO:0007669"/>
    <property type="project" value="UniProtKB-UniPathway"/>
</dbReference>
<dbReference type="GO" id="GO:0046872">
    <property type="term" value="F:metal ion binding"/>
    <property type="evidence" value="ECO:0007669"/>
    <property type="project" value="UniProtKB-KW"/>
</dbReference>
<keyword evidence="4 8" id="KW-0479">Metal-binding</keyword>
<evidence type="ECO:0000256" key="7">
    <source>
        <dbReference type="ARBA" id="ARBA00023239"/>
    </source>
</evidence>
<feature type="chain" id="PRO_5027139517" description="Pectate lyase" evidence="8">
    <location>
        <begin position="28"/>
        <end position="397"/>
    </location>
</feature>
<evidence type="ECO:0000256" key="1">
    <source>
        <dbReference type="ARBA" id="ARBA00000695"/>
    </source>
</evidence>
<dbReference type="InterPro" id="IPR012334">
    <property type="entry name" value="Pectin_lyas_fold"/>
</dbReference>
<dbReference type="SUPFAM" id="SSF51126">
    <property type="entry name" value="Pectin lyase-like"/>
    <property type="match status" value="1"/>
</dbReference>
<protein>
    <recommendedName>
        <fullName evidence="3 8">Pectate lyase</fullName>
        <ecNumber evidence="3 8">4.2.2.2</ecNumber>
    </recommendedName>
</protein>
<comment type="similarity">
    <text evidence="8">Belongs to the polysaccharide lyase 1 family.</text>
</comment>
<evidence type="ECO:0000256" key="3">
    <source>
        <dbReference type="ARBA" id="ARBA00012272"/>
    </source>
</evidence>
<dbReference type="UniPathway" id="UPA00545">
    <property type="reaction ID" value="UER00824"/>
</dbReference>
<dbReference type="GO" id="GO:0030570">
    <property type="term" value="F:pectate lyase activity"/>
    <property type="evidence" value="ECO:0007669"/>
    <property type="project" value="UniProtKB-EC"/>
</dbReference>
<feature type="signal peptide" evidence="8">
    <location>
        <begin position="1"/>
        <end position="27"/>
    </location>
</feature>
<dbReference type="InterPro" id="IPR045032">
    <property type="entry name" value="PEL"/>
</dbReference>
<comment type="cofactor">
    <cofactor evidence="8">
        <name>Ca(2+)</name>
        <dbReference type="ChEBI" id="CHEBI:29108"/>
    </cofactor>
    <text evidence="8">Binds 1 Ca(2+) ion. Required for its activity.</text>
</comment>
<gene>
    <name evidence="10" type="ORF">EJD97_007453</name>
</gene>
<evidence type="ECO:0000256" key="2">
    <source>
        <dbReference type="ARBA" id="ARBA00005220"/>
    </source>
</evidence>
<sequence>MEISKTRTNVALVVLLVTCLTVGAAVAADNSTRRHLAKKYKGPCMATNLIDKCWRCDPQWANNRQKYADCAMGFGSKATGGKGGRVYVVSDNSDSDVENPAPGTLRHAVIQTEPLWIIFQRHMHIKLKRELLMQGHKTIDGRGFNIHIEKGAGLKMQGVSNVIISNLHVHNIEITPGGMIRDSAEHVGIRSEDEGDGISLFSATDIWIDHVSMSRATDGLIDAVKGSTGITISNCHFTDHDKVMLFGANDNHVEDKKMQITLAYNHFGKRLDQRMPRVRFGFFHIVNNDYTHWMRYAIGGNNGATIISQGNRFIAQASPLIKEVTHREKVEESEWRNWTWLSIDDDMQNGAFFKTSGDQDALSKLQDLNLIPAEPSYKVGIITKFAGSLACTAGRPC</sequence>